<keyword evidence="7" id="KW-1185">Reference proteome</keyword>
<organism evidence="6 7">
    <name type="scientific">Flectobacillus rivi</name>
    <dbReference type="NCBI Taxonomy" id="2984209"/>
    <lineage>
        <taxon>Bacteria</taxon>
        <taxon>Pseudomonadati</taxon>
        <taxon>Bacteroidota</taxon>
        <taxon>Cytophagia</taxon>
        <taxon>Cytophagales</taxon>
        <taxon>Flectobacillaceae</taxon>
        <taxon>Flectobacillus</taxon>
    </lineage>
</organism>
<keyword evidence="3" id="KW-0694">RNA-binding</keyword>
<dbReference type="RefSeq" id="WP_283380487.1">
    <property type="nucleotide sequence ID" value="NZ_JASHIE010000001.1"/>
</dbReference>
<evidence type="ECO:0000259" key="5">
    <source>
        <dbReference type="Pfam" id="PF00849"/>
    </source>
</evidence>
<dbReference type="InterPro" id="IPR018496">
    <property type="entry name" value="PsdUridine_synth_RsuA/RluB_CS"/>
</dbReference>
<dbReference type="InterPro" id="IPR020103">
    <property type="entry name" value="PsdUridine_synth_cat_dom_sf"/>
</dbReference>
<dbReference type="Gene3D" id="3.30.70.580">
    <property type="entry name" value="Pseudouridine synthase I, catalytic domain, N-terminal subdomain"/>
    <property type="match status" value="1"/>
</dbReference>
<name>A0ABT6YWR1_9BACT</name>
<sequence length="227" mass="26456">MTFRNRLQYFLVKRLQISNKKALELITLGECWVAGKQVFENVEIQAFQEIVWKEEILREEKKLHYIAFYKPVGIETTLNQTIPDNLQAILPFEEKLFPVGRLDKASEGLLLLTNDGRLFDKTLRKEHQTEKEYIVTVDKPITESFILQMSSGITIMGQTTLPCSVEALDEHTFSIILVQGLNRQIRRMCYKLDYEVLSLKRIRIDQIHLGDLQPNEYREVGKLIGEL</sequence>
<dbReference type="PROSITE" id="PS50889">
    <property type="entry name" value="S4"/>
    <property type="match status" value="1"/>
</dbReference>
<comment type="similarity">
    <text evidence="1 4">Belongs to the pseudouridine synthase RsuA family.</text>
</comment>
<dbReference type="InterPro" id="IPR000748">
    <property type="entry name" value="PsdUridine_synth_RsuA/RluB/E/F"/>
</dbReference>
<dbReference type="PANTHER" id="PTHR47683:SF2">
    <property type="entry name" value="RNA-BINDING S4 DOMAIN-CONTAINING PROTEIN"/>
    <property type="match status" value="1"/>
</dbReference>
<evidence type="ECO:0000313" key="7">
    <source>
        <dbReference type="Proteomes" id="UP001225761"/>
    </source>
</evidence>
<dbReference type="EMBL" id="JASHIE010000001">
    <property type="protein sequence ID" value="MDI9873316.1"/>
    <property type="molecule type" value="Genomic_DNA"/>
</dbReference>
<evidence type="ECO:0000313" key="6">
    <source>
        <dbReference type="EMBL" id="MDI9873316.1"/>
    </source>
</evidence>
<accession>A0ABT6YWR1</accession>
<evidence type="ECO:0000256" key="1">
    <source>
        <dbReference type="ARBA" id="ARBA00008348"/>
    </source>
</evidence>
<dbReference type="PROSITE" id="PS01149">
    <property type="entry name" value="PSI_RSU"/>
    <property type="match status" value="1"/>
</dbReference>
<dbReference type="EC" id="5.4.99.-" evidence="4"/>
<dbReference type="NCBIfam" id="TIGR00093">
    <property type="entry name" value="pseudouridine synthase"/>
    <property type="match status" value="1"/>
</dbReference>
<dbReference type="InterPro" id="IPR042092">
    <property type="entry name" value="PsdUridine_s_RsuA/RluB/E/F_cat"/>
</dbReference>
<dbReference type="InterPro" id="IPR006145">
    <property type="entry name" value="PsdUridine_synth_RsuA/RluA"/>
</dbReference>
<dbReference type="Gene3D" id="3.30.70.1560">
    <property type="entry name" value="Alpha-L RNA-binding motif"/>
    <property type="match status" value="1"/>
</dbReference>
<dbReference type="InterPro" id="IPR020094">
    <property type="entry name" value="TruA/RsuA/RluB/E/F_N"/>
</dbReference>
<comment type="caution">
    <text evidence="6">The sequence shown here is derived from an EMBL/GenBank/DDBJ whole genome shotgun (WGS) entry which is preliminary data.</text>
</comment>
<protein>
    <recommendedName>
        <fullName evidence="4">Pseudouridine synthase</fullName>
        <ecNumber evidence="4">5.4.99.-</ecNumber>
    </recommendedName>
</protein>
<evidence type="ECO:0000256" key="2">
    <source>
        <dbReference type="ARBA" id="ARBA00023235"/>
    </source>
</evidence>
<proteinExistence type="inferred from homology"/>
<dbReference type="Pfam" id="PF00849">
    <property type="entry name" value="PseudoU_synth_2"/>
    <property type="match status" value="1"/>
</dbReference>
<keyword evidence="2 4" id="KW-0413">Isomerase</keyword>
<gene>
    <name evidence="6" type="ORF">QM481_02195</name>
</gene>
<evidence type="ECO:0000256" key="3">
    <source>
        <dbReference type="PROSITE-ProRule" id="PRU00182"/>
    </source>
</evidence>
<dbReference type="InterPro" id="IPR050343">
    <property type="entry name" value="RsuA_PseudoU_synthase"/>
</dbReference>
<feature type="domain" description="Pseudouridine synthase RsuA/RluA-like" evidence="5">
    <location>
        <begin position="64"/>
        <end position="189"/>
    </location>
</feature>
<dbReference type="SUPFAM" id="SSF55120">
    <property type="entry name" value="Pseudouridine synthase"/>
    <property type="match status" value="1"/>
</dbReference>
<evidence type="ECO:0000256" key="4">
    <source>
        <dbReference type="RuleBase" id="RU003887"/>
    </source>
</evidence>
<dbReference type="Proteomes" id="UP001225761">
    <property type="component" value="Unassembled WGS sequence"/>
</dbReference>
<dbReference type="PANTHER" id="PTHR47683">
    <property type="entry name" value="PSEUDOURIDINE SYNTHASE FAMILY PROTEIN-RELATED"/>
    <property type="match status" value="1"/>
</dbReference>
<reference evidence="6 7" key="1">
    <citation type="submission" date="2023-05" db="EMBL/GenBank/DDBJ databases">
        <title>Novel species of genus Flectobacillus isolated from stream in China.</title>
        <authorList>
            <person name="Lu H."/>
        </authorList>
    </citation>
    <scope>NUCLEOTIDE SEQUENCE [LARGE SCALE GENOMIC DNA]</scope>
    <source>
        <strain evidence="6 7">LFS242W</strain>
    </source>
</reference>